<feature type="transmembrane region" description="Helical" evidence="1">
    <location>
        <begin position="31"/>
        <end position="60"/>
    </location>
</feature>
<dbReference type="RefSeq" id="WP_160689621.1">
    <property type="nucleotide sequence ID" value="NZ_CP047897.1"/>
</dbReference>
<reference evidence="2 3" key="1">
    <citation type="submission" date="2020-01" db="EMBL/GenBank/DDBJ databases">
        <authorList>
            <person name="Kim M."/>
        </authorList>
    </citation>
    <scope>NUCLEOTIDE SEQUENCE [LARGE SCALE GENOMIC DNA]</scope>
    <source>
        <strain evidence="2 3">BT10</strain>
    </source>
</reference>
<keyword evidence="1" id="KW-1133">Transmembrane helix</keyword>
<dbReference type="AlphaFoldDB" id="A0A6P1NY32"/>
<protein>
    <submittedName>
        <fullName evidence="2">Uncharacterized protein</fullName>
    </submittedName>
</protein>
<gene>
    <name evidence="2" type="ORF">GU926_05035</name>
</gene>
<keyword evidence="1" id="KW-0472">Membrane</keyword>
<keyword evidence="1" id="KW-0812">Transmembrane</keyword>
<proteinExistence type="predicted"/>
<keyword evidence="3" id="KW-1185">Reference proteome</keyword>
<name>A0A6P1NY32_9BACT</name>
<accession>A0A6P1NY32</accession>
<evidence type="ECO:0000313" key="3">
    <source>
        <dbReference type="Proteomes" id="UP000464214"/>
    </source>
</evidence>
<dbReference type="KEGG" id="nib:GU926_05035"/>
<dbReference type="EMBL" id="CP047897">
    <property type="protein sequence ID" value="QHL86835.1"/>
    <property type="molecule type" value="Genomic_DNA"/>
</dbReference>
<organism evidence="2 3">
    <name type="scientific">Nibribacter ruber</name>
    <dbReference type="NCBI Taxonomy" id="2698458"/>
    <lineage>
        <taxon>Bacteria</taxon>
        <taxon>Pseudomonadati</taxon>
        <taxon>Bacteroidota</taxon>
        <taxon>Cytophagia</taxon>
        <taxon>Cytophagales</taxon>
        <taxon>Hymenobacteraceae</taxon>
        <taxon>Nibribacter</taxon>
    </lineage>
</organism>
<evidence type="ECO:0000313" key="2">
    <source>
        <dbReference type="EMBL" id="QHL86835.1"/>
    </source>
</evidence>
<evidence type="ECO:0000256" key="1">
    <source>
        <dbReference type="SAM" id="Phobius"/>
    </source>
</evidence>
<sequence length="73" mass="8771">MAGFFSALALLDVFCFSFIKNKIKTILLIEWIIIVPIFIYWAFEYEYWLWITLAISFFVTQQLRDKKIKKIVA</sequence>
<dbReference type="Proteomes" id="UP000464214">
    <property type="component" value="Chromosome"/>
</dbReference>